<keyword evidence="2" id="KW-1185">Reference proteome</keyword>
<evidence type="ECO:0000313" key="1">
    <source>
        <dbReference type="EMBL" id="KAK1785052.1"/>
    </source>
</evidence>
<feature type="non-terminal residue" evidence="1">
    <location>
        <position position="71"/>
    </location>
</feature>
<comment type="caution">
    <text evidence="1">The sequence shown here is derived from an EMBL/GenBank/DDBJ whole genome shotgun (WGS) entry which is preliminary data.</text>
</comment>
<dbReference type="EMBL" id="JAROKS010000026">
    <property type="protein sequence ID" value="KAK1785052.1"/>
    <property type="molecule type" value="Genomic_DNA"/>
</dbReference>
<organism evidence="1 2">
    <name type="scientific">Electrophorus voltai</name>
    <dbReference type="NCBI Taxonomy" id="2609070"/>
    <lineage>
        <taxon>Eukaryota</taxon>
        <taxon>Metazoa</taxon>
        <taxon>Chordata</taxon>
        <taxon>Craniata</taxon>
        <taxon>Vertebrata</taxon>
        <taxon>Euteleostomi</taxon>
        <taxon>Actinopterygii</taxon>
        <taxon>Neopterygii</taxon>
        <taxon>Teleostei</taxon>
        <taxon>Ostariophysi</taxon>
        <taxon>Gymnotiformes</taxon>
        <taxon>Gymnotoidei</taxon>
        <taxon>Gymnotidae</taxon>
        <taxon>Electrophorus</taxon>
    </lineage>
</organism>
<sequence length="71" mass="8313">PAKSSPPAPWLTETLHCHRRELRTAERQWRKSRVDSDLSSYKSLLSKFSLLGVTGSAWRWFQSYLDGRSYQ</sequence>
<reference evidence="1" key="1">
    <citation type="submission" date="2023-03" db="EMBL/GenBank/DDBJ databases">
        <title>Electrophorus voltai genome.</title>
        <authorList>
            <person name="Bian C."/>
        </authorList>
    </citation>
    <scope>NUCLEOTIDE SEQUENCE</scope>
    <source>
        <strain evidence="1">CB-2022</strain>
        <tissue evidence="1">Muscle</tissue>
    </source>
</reference>
<dbReference type="AlphaFoldDB" id="A0AAD8YPY2"/>
<gene>
    <name evidence="1" type="ORF">P4O66_018480</name>
</gene>
<protein>
    <submittedName>
        <fullName evidence="1">Uncharacterized protein</fullName>
    </submittedName>
</protein>
<accession>A0AAD8YPY2</accession>
<name>A0AAD8YPY2_9TELE</name>
<proteinExistence type="predicted"/>
<dbReference type="Proteomes" id="UP001239994">
    <property type="component" value="Unassembled WGS sequence"/>
</dbReference>
<evidence type="ECO:0000313" key="2">
    <source>
        <dbReference type="Proteomes" id="UP001239994"/>
    </source>
</evidence>
<feature type="non-terminal residue" evidence="1">
    <location>
        <position position="1"/>
    </location>
</feature>